<sequence>METYDPNKNTTEVRQASPRKMNLRVLTVSLIGIVVVFAVLFFVFGMMQPAST</sequence>
<gene>
    <name evidence="2" type="ORF">SAMN06295905_2004</name>
</gene>
<proteinExistence type="predicted"/>
<evidence type="ECO:0000256" key="1">
    <source>
        <dbReference type="SAM" id="Phobius"/>
    </source>
</evidence>
<keyword evidence="1" id="KW-0812">Transmembrane</keyword>
<reference evidence="3" key="1">
    <citation type="submission" date="2017-04" db="EMBL/GenBank/DDBJ databases">
        <authorList>
            <person name="Varghese N."/>
            <person name="Submissions S."/>
        </authorList>
    </citation>
    <scope>NUCLEOTIDE SEQUENCE [LARGE SCALE GENOMIC DNA]</scope>
</reference>
<dbReference type="RefSeq" id="WP_170926421.1">
    <property type="nucleotide sequence ID" value="NZ_FXWK01000001.1"/>
</dbReference>
<dbReference type="EMBL" id="FXWK01000001">
    <property type="protein sequence ID" value="SMQ72048.1"/>
    <property type="molecule type" value="Genomic_DNA"/>
</dbReference>
<accession>A0A1Y6FAU8</accession>
<keyword evidence="3" id="KW-1185">Reference proteome</keyword>
<organism evidence="2 3">
    <name type="scientific">Devosia lucknowensis</name>
    <dbReference type="NCBI Taxonomy" id="1096929"/>
    <lineage>
        <taxon>Bacteria</taxon>
        <taxon>Pseudomonadati</taxon>
        <taxon>Pseudomonadota</taxon>
        <taxon>Alphaproteobacteria</taxon>
        <taxon>Hyphomicrobiales</taxon>
        <taxon>Devosiaceae</taxon>
        <taxon>Devosia</taxon>
    </lineage>
</organism>
<evidence type="ECO:0000313" key="3">
    <source>
        <dbReference type="Proteomes" id="UP000194474"/>
    </source>
</evidence>
<name>A0A1Y6FAU8_9HYPH</name>
<feature type="transmembrane region" description="Helical" evidence="1">
    <location>
        <begin position="21"/>
        <end position="44"/>
    </location>
</feature>
<keyword evidence="1" id="KW-0472">Membrane</keyword>
<dbReference type="Proteomes" id="UP000194474">
    <property type="component" value="Unassembled WGS sequence"/>
</dbReference>
<dbReference type="AlphaFoldDB" id="A0A1Y6FAU8"/>
<keyword evidence="1" id="KW-1133">Transmembrane helix</keyword>
<evidence type="ECO:0000313" key="2">
    <source>
        <dbReference type="EMBL" id="SMQ72048.1"/>
    </source>
</evidence>
<protein>
    <submittedName>
        <fullName evidence="2">Uncharacterized protein</fullName>
    </submittedName>
</protein>